<feature type="compositionally biased region" description="Basic and acidic residues" evidence="1">
    <location>
        <begin position="159"/>
        <end position="177"/>
    </location>
</feature>
<sequence>MKDRNQNNVEPEEPTARRFFRPWEDRDQQNEPINIQRPDVVVPPAENNLNYYPQPAVPTMASWNKFKPCFFYGGMPIQMQAVPTAWPSRATSVSTHAMPQPLPVPTPNMRTMAPQMSQRKRKRVAQDMEEEQLVKRVLQMSREQIEKALPYRREMARTYAPKERTPAEQRKRDKNTEACRLSRRRKKLFKMLKEQNPMCVLRGYLPVKAQIHGAFYC</sequence>
<proteinExistence type="predicted"/>
<dbReference type="GeneID" id="125777741"/>
<reference evidence="3" key="2">
    <citation type="submission" date="2025-08" db="UniProtKB">
        <authorList>
            <consortium name="RefSeq"/>
        </authorList>
    </citation>
    <scope>IDENTIFICATION</scope>
    <source>
        <tissue evidence="3">Adult</tissue>
    </source>
</reference>
<evidence type="ECO:0000313" key="3">
    <source>
        <dbReference type="RefSeq" id="XP_049309110.1"/>
    </source>
</evidence>
<dbReference type="Proteomes" id="UP001652620">
    <property type="component" value="Chromosome 1"/>
</dbReference>
<dbReference type="RefSeq" id="XP_049309110.1">
    <property type="nucleotide sequence ID" value="XM_049453153.1"/>
</dbReference>
<evidence type="ECO:0000313" key="2">
    <source>
        <dbReference type="Proteomes" id="UP001652620"/>
    </source>
</evidence>
<keyword evidence="2" id="KW-1185">Reference proteome</keyword>
<reference evidence="2" key="1">
    <citation type="submission" date="2025-05" db="UniProtKB">
        <authorList>
            <consortium name="RefSeq"/>
        </authorList>
    </citation>
    <scope>NUCLEOTIDE SEQUENCE [LARGE SCALE GENOMIC DNA]</scope>
</reference>
<feature type="region of interest" description="Disordered" evidence="1">
    <location>
        <begin position="1"/>
        <end position="34"/>
    </location>
</feature>
<evidence type="ECO:0000256" key="1">
    <source>
        <dbReference type="SAM" id="MobiDB-lite"/>
    </source>
</evidence>
<organism evidence="2 3">
    <name type="scientific">Bactrocera dorsalis</name>
    <name type="common">Oriental fruit fly</name>
    <name type="synonym">Dacus dorsalis</name>
    <dbReference type="NCBI Taxonomy" id="27457"/>
    <lineage>
        <taxon>Eukaryota</taxon>
        <taxon>Metazoa</taxon>
        <taxon>Ecdysozoa</taxon>
        <taxon>Arthropoda</taxon>
        <taxon>Hexapoda</taxon>
        <taxon>Insecta</taxon>
        <taxon>Pterygota</taxon>
        <taxon>Neoptera</taxon>
        <taxon>Endopterygota</taxon>
        <taxon>Diptera</taxon>
        <taxon>Brachycera</taxon>
        <taxon>Muscomorpha</taxon>
        <taxon>Tephritoidea</taxon>
        <taxon>Tephritidae</taxon>
        <taxon>Bactrocera</taxon>
        <taxon>Bactrocera</taxon>
    </lineage>
</organism>
<protein>
    <submittedName>
        <fullName evidence="3">Uncharacterized protein LOC125777741</fullName>
    </submittedName>
</protein>
<gene>
    <name evidence="3" type="primary">LOC125777741</name>
</gene>
<feature type="region of interest" description="Disordered" evidence="1">
    <location>
        <begin position="159"/>
        <end position="181"/>
    </location>
</feature>
<accession>A0ABM3JIR2</accession>
<name>A0ABM3JIR2_BACDO</name>